<comment type="subcellular location">
    <subcellularLocation>
        <location evidence="1">Membrane</location>
        <topology evidence="1">Single-pass membrane protein</topology>
    </subcellularLocation>
</comment>
<dbReference type="InterPro" id="IPR047526">
    <property type="entry name" value="TNR19/27/EDAR"/>
</dbReference>
<evidence type="ECO:0000313" key="13">
    <source>
        <dbReference type="Proteomes" id="UP001186944"/>
    </source>
</evidence>
<keyword evidence="8" id="KW-0325">Glycoprotein</keyword>
<feature type="chain" id="PRO_5041679894" description="TNFR-Cys domain-containing protein" evidence="10">
    <location>
        <begin position="25"/>
        <end position="133"/>
    </location>
</feature>
<dbReference type="Pfam" id="PF00020">
    <property type="entry name" value="TNFR_c6"/>
    <property type="match status" value="1"/>
</dbReference>
<evidence type="ECO:0000313" key="12">
    <source>
        <dbReference type="EMBL" id="KAK3100710.1"/>
    </source>
</evidence>
<dbReference type="PANTHER" id="PTHR12120:SF10">
    <property type="entry name" value="TNFR-CYS DOMAIN-CONTAINING PROTEIN"/>
    <property type="match status" value="1"/>
</dbReference>
<keyword evidence="13" id="KW-1185">Reference proteome</keyword>
<organism evidence="12 13">
    <name type="scientific">Pinctada imbricata</name>
    <name type="common">Atlantic pearl-oyster</name>
    <name type="synonym">Pinctada martensii</name>
    <dbReference type="NCBI Taxonomy" id="66713"/>
    <lineage>
        <taxon>Eukaryota</taxon>
        <taxon>Metazoa</taxon>
        <taxon>Spiralia</taxon>
        <taxon>Lophotrochozoa</taxon>
        <taxon>Mollusca</taxon>
        <taxon>Bivalvia</taxon>
        <taxon>Autobranchia</taxon>
        <taxon>Pteriomorphia</taxon>
        <taxon>Pterioida</taxon>
        <taxon>Pterioidea</taxon>
        <taxon>Pteriidae</taxon>
        <taxon>Pinctada</taxon>
    </lineage>
</organism>
<dbReference type="Gene3D" id="2.10.50.10">
    <property type="entry name" value="Tumor Necrosis Factor Receptor, subunit A, domain 2"/>
    <property type="match status" value="1"/>
</dbReference>
<dbReference type="PANTHER" id="PTHR12120">
    <property type="entry name" value="TNFR-CYS DOMAIN-CONTAINING PROTEIN"/>
    <property type="match status" value="1"/>
</dbReference>
<dbReference type="SMART" id="SM00208">
    <property type="entry name" value="TNFR"/>
    <property type="match status" value="1"/>
</dbReference>
<reference evidence="12" key="1">
    <citation type="submission" date="2019-08" db="EMBL/GenBank/DDBJ databases">
        <title>The improved chromosome-level genome for the pearl oyster Pinctada fucata martensii using PacBio sequencing and Hi-C.</title>
        <authorList>
            <person name="Zheng Z."/>
        </authorList>
    </citation>
    <scope>NUCLEOTIDE SEQUENCE</scope>
    <source>
        <strain evidence="12">ZZ-2019</strain>
        <tissue evidence="12">Adductor muscle</tissue>
    </source>
</reference>
<keyword evidence="3" id="KW-0677">Repeat</keyword>
<dbReference type="PROSITE" id="PS50050">
    <property type="entry name" value="TNFR_NGFR_2"/>
    <property type="match status" value="1"/>
</dbReference>
<gene>
    <name evidence="12" type="ORF">FSP39_024117</name>
</gene>
<comment type="caution">
    <text evidence="12">The sequence shown here is derived from an EMBL/GenBank/DDBJ whole genome shotgun (WGS) entry which is preliminary data.</text>
</comment>
<evidence type="ECO:0000256" key="5">
    <source>
        <dbReference type="ARBA" id="ARBA00023136"/>
    </source>
</evidence>
<feature type="signal peptide" evidence="10">
    <location>
        <begin position="1"/>
        <end position="24"/>
    </location>
</feature>
<keyword evidence="10" id="KW-0732">Signal</keyword>
<dbReference type="GO" id="GO:0046330">
    <property type="term" value="P:positive regulation of JNK cascade"/>
    <property type="evidence" value="ECO:0007669"/>
    <property type="project" value="InterPro"/>
</dbReference>
<sequence>MNRAVNTMMLLVSIYAALTMEVSTKTILCHTDNHEYFHKQYGGCLPCEKCNPGEEQMNIEEWVSSKPQSVFTKYGPTQCPECVTCRSGFFNNGRAFECKRCKNCTLYNKHEVEPCTSISDTECDGVLTNKGYV</sequence>
<evidence type="ECO:0000256" key="7">
    <source>
        <dbReference type="ARBA" id="ARBA00023170"/>
    </source>
</evidence>
<keyword evidence="7" id="KW-0675">Receptor</keyword>
<evidence type="ECO:0000256" key="10">
    <source>
        <dbReference type="SAM" id="SignalP"/>
    </source>
</evidence>
<evidence type="ECO:0000256" key="8">
    <source>
        <dbReference type="ARBA" id="ARBA00023180"/>
    </source>
</evidence>
<evidence type="ECO:0000256" key="2">
    <source>
        <dbReference type="ARBA" id="ARBA00022692"/>
    </source>
</evidence>
<evidence type="ECO:0000256" key="6">
    <source>
        <dbReference type="ARBA" id="ARBA00023157"/>
    </source>
</evidence>
<dbReference type="EMBL" id="VSWD01000006">
    <property type="protein sequence ID" value="KAK3100710.1"/>
    <property type="molecule type" value="Genomic_DNA"/>
</dbReference>
<feature type="domain" description="TNFR-Cys" evidence="11">
    <location>
        <begin position="84"/>
        <end position="123"/>
    </location>
</feature>
<name>A0AA88YFS0_PINIB</name>
<comment type="caution">
    <text evidence="9">Lacks conserved residue(s) required for the propagation of feature annotation.</text>
</comment>
<feature type="repeat" description="TNFR-Cys" evidence="9">
    <location>
        <begin position="84"/>
        <end position="123"/>
    </location>
</feature>
<dbReference type="InterPro" id="IPR001368">
    <property type="entry name" value="TNFR/NGFR_Cys_rich_reg"/>
</dbReference>
<evidence type="ECO:0000256" key="3">
    <source>
        <dbReference type="ARBA" id="ARBA00022737"/>
    </source>
</evidence>
<dbReference type="Proteomes" id="UP001186944">
    <property type="component" value="Unassembled WGS sequence"/>
</dbReference>
<evidence type="ECO:0000259" key="11">
    <source>
        <dbReference type="PROSITE" id="PS50050"/>
    </source>
</evidence>
<keyword evidence="2" id="KW-0812">Transmembrane</keyword>
<accession>A0AA88YFS0</accession>
<keyword evidence="6" id="KW-1015">Disulfide bond</keyword>
<keyword evidence="4" id="KW-1133">Transmembrane helix</keyword>
<evidence type="ECO:0000256" key="4">
    <source>
        <dbReference type="ARBA" id="ARBA00022989"/>
    </source>
</evidence>
<keyword evidence="5" id="KW-0472">Membrane</keyword>
<dbReference type="GO" id="GO:0038023">
    <property type="term" value="F:signaling receptor activity"/>
    <property type="evidence" value="ECO:0007669"/>
    <property type="project" value="InterPro"/>
</dbReference>
<evidence type="ECO:0000256" key="9">
    <source>
        <dbReference type="PROSITE-ProRule" id="PRU00206"/>
    </source>
</evidence>
<dbReference type="AlphaFoldDB" id="A0AA88YFS0"/>
<dbReference type="GO" id="GO:0043123">
    <property type="term" value="P:positive regulation of canonical NF-kappaB signal transduction"/>
    <property type="evidence" value="ECO:0007669"/>
    <property type="project" value="InterPro"/>
</dbReference>
<protein>
    <recommendedName>
        <fullName evidence="11">TNFR-Cys domain-containing protein</fullName>
    </recommendedName>
</protein>
<proteinExistence type="predicted"/>
<evidence type="ECO:0000256" key="1">
    <source>
        <dbReference type="ARBA" id="ARBA00004167"/>
    </source>
</evidence>
<dbReference type="GO" id="GO:0005886">
    <property type="term" value="C:plasma membrane"/>
    <property type="evidence" value="ECO:0007669"/>
    <property type="project" value="TreeGrafter"/>
</dbReference>